<proteinExistence type="predicted"/>
<sequence>MEKQIEGGLPTKASDELEDHIIICGYNEMVESLVNELEDPDIPFIVIDDNEHHIRTLHRDEIECLFGDPTDEDVLINSRICKAKLLIANCSDEKNANIILSAKERCDINIIAIVNDKNNTHYLKYAGANRVISPKALLGSFIGRKALAPLNDRIIGSTHFMTGLEIAEFPIYPFSPLLKKSLKELTIGKSTGANIVGIWKNGTLSLNPGSDEIIKRNSILLAVGNKEQLRKLKRLTHQNKGILMHEELEYTENHVIVLGYGDVGRRVVKRLTKAGVLFVVIDTDERVFQDADFSYMVGDAASESVLKKAGVKHASTVIMIMEDDSDIIFSILVTRRQNPNCVILARANNIQSIDKMYKAGSDYVASLTIISGQMLGRITTLPYDQPLREETMMMYEGIEIEIYTVSSTSALVGKTLIELDLNNSIGLAVIGIRIDDVAISDIDPAITITEGMTLAVLGNEEQIEQFRKRFVR</sequence>
<protein>
    <submittedName>
        <fullName evidence="1">Uncharacterized protein</fullName>
    </submittedName>
</protein>
<evidence type="ECO:0000313" key="1">
    <source>
        <dbReference type="EMBL" id="TKY91911.1"/>
    </source>
</evidence>
<organism evidence="1 2">
    <name type="scientific">Candidatus Methanomarinus sp</name>
    <dbReference type="NCBI Taxonomy" id="3386244"/>
    <lineage>
        <taxon>Archaea</taxon>
        <taxon>Methanobacteriati</taxon>
        <taxon>Methanobacteriota</taxon>
        <taxon>Stenosarchaea group</taxon>
        <taxon>Methanomicrobia</taxon>
        <taxon>Methanosarcinales</taxon>
        <taxon>ANME-2 cluster</taxon>
        <taxon>Candidatus Methanocomedenaceae</taxon>
        <taxon>Candidatus Methanomarinus</taxon>
    </lineage>
</organism>
<dbReference type="EMBL" id="QYBA01000107">
    <property type="protein sequence ID" value="TKY91911.1"/>
    <property type="molecule type" value="Genomic_DNA"/>
</dbReference>
<gene>
    <name evidence="1" type="ORF">C5S46_03380</name>
</gene>
<accession>A0AC61SBA8</accession>
<name>A0AC61SBA8_9EURY</name>
<evidence type="ECO:0000313" key="2">
    <source>
        <dbReference type="Proteomes" id="UP000315423"/>
    </source>
</evidence>
<reference evidence="1" key="1">
    <citation type="submission" date="2018-09" db="EMBL/GenBank/DDBJ databases">
        <title>A genomic encyclopedia of anaerobic methanotrophic archaea.</title>
        <authorList>
            <person name="Skennerton C.T."/>
            <person name="Chadwick G.L."/>
            <person name="Laso-Perez R."/>
            <person name="Leu A.O."/>
            <person name="Speth D.R."/>
            <person name="Yu H."/>
            <person name="Morgan-Lang C."/>
            <person name="Hatzenpichler R."/>
            <person name="Goudeau D."/>
            <person name="Malmstrom R."/>
            <person name="Woyke T."/>
            <person name="Hallam S."/>
            <person name="Tyson G.W."/>
            <person name="Wegener G."/>
            <person name="Boetius A."/>
            <person name="Orphan V.J."/>
        </authorList>
    </citation>
    <scope>NUCLEOTIDE SEQUENCE</scope>
    <source>
        <strain evidence="1">CONS3730D10UFb2</strain>
    </source>
</reference>
<dbReference type="Proteomes" id="UP000315423">
    <property type="component" value="Unassembled WGS sequence"/>
</dbReference>
<comment type="caution">
    <text evidence="1">The sequence shown here is derived from an EMBL/GenBank/DDBJ whole genome shotgun (WGS) entry which is preliminary data.</text>
</comment>